<evidence type="ECO:0000313" key="6">
    <source>
        <dbReference type="EMBL" id="POF62391.1"/>
    </source>
</evidence>
<evidence type="ECO:0000256" key="2">
    <source>
        <dbReference type="ARBA" id="ARBA00010973"/>
    </source>
</evidence>
<dbReference type="Gene3D" id="3.20.20.370">
    <property type="entry name" value="Glycoside hydrolase/deacetylase"/>
    <property type="match status" value="1"/>
</dbReference>
<accession>A0A2S3W0J8</accession>
<comment type="caution">
    <text evidence="6">The sequence shown here is derived from an EMBL/GenBank/DDBJ whole genome shotgun (WGS) entry which is preliminary data.</text>
</comment>
<dbReference type="Pfam" id="PF01522">
    <property type="entry name" value="Polysacc_deac_1"/>
    <property type="match status" value="1"/>
</dbReference>
<evidence type="ECO:0000256" key="3">
    <source>
        <dbReference type="ARBA" id="ARBA00020071"/>
    </source>
</evidence>
<dbReference type="SUPFAM" id="SSF88713">
    <property type="entry name" value="Glycoside hydrolase/deacetylase"/>
    <property type="match status" value="1"/>
</dbReference>
<proteinExistence type="inferred from homology"/>
<dbReference type="InterPro" id="IPR002509">
    <property type="entry name" value="NODB_dom"/>
</dbReference>
<organism evidence="6 7">
    <name type="scientific">Novacetimonas maltaceti</name>
    <dbReference type="NCBI Taxonomy" id="1203393"/>
    <lineage>
        <taxon>Bacteria</taxon>
        <taxon>Pseudomonadati</taxon>
        <taxon>Pseudomonadota</taxon>
        <taxon>Alphaproteobacteria</taxon>
        <taxon>Acetobacterales</taxon>
        <taxon>Acetobacteraceae</taxon>
        <taxon>Novacetimonas</taxon>
    </lineage>
</organism>
<keyword evidence="7" id="KW-1185">Reference proteome</keyword>
<dbReference type="PANTHER" id="PTHR47561">
    <property type="entry name" value="POLYSACCHARIDE DEACETYLASE FAMILY PROTEIN (AFU_ORTHOLOGUE AFUA_6G05030)"/>
    <property type="match status" value="1"/>
</dbReference>
<dbReference type="AlphaFoldDB" id="A0A2S3W0J8"/>
<name>A0A2S3W0J8_9PROT</name>
<evidence type="ECO:0000313" key="7">
    <source>
        <dbReference type="Proteomes" id="UP000237344"/>
    </source>
</evidence>
<dbReference type="Proteomes" id="UP000237344">
    <property type="component" value="Unassembled WGS sequence"/>
</dbReference>
<dbReference type="InterPro" id="IPR011330">
    <property type="entry name" value="Glyco_hydro/deAcase_b/a-brl"/>
</dbReference>
<keyword evidence="6" id="KW-0378">Hydrolase</keyword>
<dbReference type="EMBL" id="POTC01000025">
    <property type="protein sequence ID" value="POF62391.1"/>
    <property type="molecule type" value="Genomic_DNA"/>
</dbReference>
<evidence type="ECO:0000256" key="1">
    <source>
        <dbReference type="ARBA" id="ARBA00003236"/>
    </source>
</evidence>
<feature type="domain" description="NodB homology" evidence="5">
    <location>
        <begin position="71"/>
        <end position="293"/>
    </location>
</feature>
<dbReference type="InterPro" id="IPR037950">
    <property type="entry name" value="PgdA-like"/>
</dbReference>
<dbReference type="GO" id="GO:0005975">
    <property type="term" value="P:carbohydrate metabolic process"/>
    <property type="evidence" value="ECO:0007669"/>
    <property type="project" value="InterPro"/>
</dbReference>
<dbReference type="OrthoDB" id="9784220at2"/>
<evidence type="ECO:0000256" key="4">
    <source>
        <dbReference type="ARBA" id="ARBA00032976"/>
    </source>
</evidence>
<evidence type="ECO:0000259" key="5">
    <source>
        <dbReference type="PROSITE" id="PS51677"/>
    </source>
</evidence>
<comment type="similarity">
    <text evidence="2">Belongs to the polysaccharide deacetylase family.</text>
</comment>
<comment type="function">
    <text evidence="1">Is involved in generating a small heat-stable compound (Nod), an acylated oligomer of N-acetylglucosamine, that stimulates mitosis in various plant protoplasts.</text>
</comment>
<protein>
    <recommendedName>
        <fullName evidence="3">Chitooligosaccharide deacetylase</fullName>
    </recommendedName>
    <alternativeName>
        <fullName evidence="4">Nodulation protein B</fullName>
    </alternativeName>
</protein>
<reference evidence="6 7" key="1">
    <citation type="submission" date="2018-01" db="EMBL/GenBank/DDBJ databases">
        <title>Draft Genome Sequence of Komagataeibacter maltaceti LMG 1529, a Vinegar Producing Acetic Acid Bacterium Isolated from Malt Vinegar Brewery Acetifiers.</title>
        <authorList>
            <person name="Zhang Q."/>
            <person name="Hollensteiner J."/>
            <person name="Poehlein A."/>
            <person name="Daniel R."/>
        </authorList>
    </citation>
    <scope>NUCLEOTIDE SEQUENCE [LARGE SCALE GENOMIC DNA]</scope>
    <source>
        <strain evidence="6 7">LMG 1529</strain>
    </source>
</reference>
<dbReference type="CDD" id="cd10938">
    <property type="entry name" value="CE4_HpPgdA_like"/>
    <property type="match status" value="1"/>
</dbReference>
<gene>
    <name evidence="6" type="primary">pgdA</name>
    <name evidence="6" type="ORF">KMAL_19650</name>
</gene>
<dbReference type="GO" id="GO:0016810">
    <property type="term" value="F:hydrolase activity, acting on carbon-nitrogen (but not peptide) bonds"/>
    <property type="evidence" value="ECO:0007669"/>
    <property type="project" value="InterPro"/>
</dbReference>
<dbReference type="PROSITE" id="PS51677">
    <property type="entry name" value="NODB"/>
    <property type="match status" value="1"/>
</dbReference>
<dbReference type="PANTHER" id="PTHR47561:SF1">
    <property type="entry name" value="POLYSACCHARIDE DEACETYLASE FAMILY PROTEIN (AFU_ORTHOLOGUE AFUA_6G05030)"/>
    <property type="match status" value="1"/>
</dbReference>
<sequence>MGARRVTDFSQAEGNEPWRWPEARWRGIVNRVRAGRSLLPTNWPDGARCAFAISFDADHDTIPLRDGDESPMRISQGHYGSRRGLPRIRRLLQQAGIPATFFYPAVSAMLYPDEVRALVADGHEIGIHSWIHERNTQLPPEDELRLSLRARDVLAETSGVEPVGMRTASWDFSVHTMSIIEQMGLLYDSSLMADDDPYELLADGRPTGIVELPPEWIRDDAIYFNFERFSALRPYTPPSGVAEIFRAEFDGAYAEGGLFLLTLHPHVSGHRSRIGIISDLLAHARARGDVWFATHADVARWCRDNAAASGEAKAP</sequence>